<dbReference type="Gene3D" id="3.40.50.150">
    <property type="entry name" value="Vaccinia Virus protein VP39"/>
    <property type="match status" value="1"/>
</dbReference>
<dbReference type="SUPFAM" id="SSF53335">
    <property type="entry name" value="S-adenosyl-L-methionine-dependent methyltransferases"/>
    <property type="match status" value="1"/>
</dbReference>
<name>A0A4Q4KL70_9FLAO</name>
<dbReference type="RefSeq" id="WP_130093453.1">
    <property type="nucleotide sequence ID" value="NZ_SETE01000003.1"/>
</dbReference>
<dbReference type="Proteomes" id="UP000293952">
    <property type="component" value="Unassembled WGS sequence"/>
</dbReference>
<dbReference type="InterPro" id="IPR029063">
    <property type="entry name" value="SAM-dependent_MTases_sf"/>
</dbReference>
<dbReference type="AlphaFoldDB" id="A0A4Q4KL70"/>
<keyword evidence="1" id="KW-0472">Membrane</keyword>
<evidence type="ECO:0000256" key="1">
    <source>
        <dbReference type="SAM" id="Phobius"/>
    </source>
</evidence>
<accession>A0A4Q4KL70</accession>
<evidence type="ECO:0000313" key="2">
    <source>
        <dbReference type="EMBL" id="RYM34012.1"/>
    </source>
</evidence>
<protein>
    <submittedName>
        <fullName evidence="2">Uncharacterized protein</fullName>
    </submittedName>
</protein>
<dbReference type="EMBL" id="SETE01000003">
    <property type="protein sequence ID" value="RYM34012.1"/>
    <property type="molecule type" value="Genomic_DNA"/>
</dbReference>
<evidence type="ECO:0000313" key="3">
    <source>
        <dbReference type="Proteomes" id="UP000293952"/>
    </source>
</evidence>
<sequence>MKIFYQHTRLIILTLSVLNIIVHITGFYYGIDLFNLFSTLVISELLLIILYLIITVYKWINDGFIKTETEQINFSKQVSRSISKNLERIEKFENTIIDEIKNSHKKNIAPLFSQSEAILDSVNLLREQTNHNNDENLRKHKIIGSALEKTEKLSENSIEKMDENNDYLKNLEEVVNEKTSKLFTRFTQIDTNNNSMILKLEQIGQAIAKNNEKLNTIKATVSEEVNKSNEKISQLITTKNLDLNNIVNEIFTTIAQESTKTSSEIKDLEEVILPKIDTVLSKIDTSRLESSTALVEIGAKMKQSKSELNSFIQEEMGNFLDKQRKNISSIEIILKNEILRTSNDQYYAIRKELNNTYIRLDALHSIYHLLKFEGRLPIMHDWTVSSDYASEVVNSILLNNGGTILDIGSGISTVLYGAAIKKCGKGRVISLEHSKEYYDKTISLIREHKLEDICEIHYCPLKEYVIAGKKWLWYDIEKVKLPKELAIISVDGPPGDTQHLARYPVLPILISTVSLNTIIYLDDANRDEEQEIAKQWKNQFNLNLDYNNSNKGFVKFTKKNKTLR</sequence>
<feature type="transmembrane region" description="Helical" evidence="1">
    <location>
        <begin position="37"/>
        <end position="57"/>
    </location>
</feature>
<keyword evidence="3" id="KW-1185">Reference proteome</keyword>
<gene>
    <name evidence="2" type="ORF">ERX46_08585</name>
</gene>
<reference evidence="2 3" key="1">
    <citation type="submission" date="2019-02" db="EMBL/GenBank/DDBJ databases">
        <title>Genome sequence of the sea-ice species Brumimicrobium glaciale.</title>
        <authorList>
            <person name="Bowman J.P."/>
        </authorList>
    </citation>
    <scope>NUCLEOTIDE SEQUENCE [LARGE SCALE GENOMIC DNA]</scope>
    <source>
        <strain evidence="2 3">IC156</strain>
    </source>
</reference>
<dbReference type="OrthoDB" id="9795498at2"/>
<organism evidence="2 3">
    <name type="scientific">Brumimicrobium glaciale</name>
    <dbReference type="NCBI Taxonomy" id="200475"/>
    <lineage>
        <taxon>Bacteria</taxon>
        <taxon>Pseudomonadati</taxon>
        <taxon>Bacteroidota</taxon>
        <taxon>Flavobacteriia</taxon>
        <taxon>Flavobacteriales</taxon>
        <taxon>Crocinitomicaceae</taxon>
        <taxon>Brumimicrobium</taxon>
    </lineage>
</organism>
<keyword evidence="1" id="KW-0812">Transmembrane</keyword>
<keyword evidence="1" id="KW-1133">Transmembrane helix</keyword>
<proteinExistence type="predicted"/>
<comment type="caution">
    <text evidence="2">The sequence shown here is derived from an EMBL/GenBank/DDBJ whole genome shotgun (WGS) entry which is preliminary data.</text>
</comment>
<feature type="transmembrane region" description="Helical" evidence="1">
    <location>
        <begin position="12"/>
        <end position="31"/>
    </location>
</feature>